<proteinExistence type="predicted"/>
<evidence type="ECO:0000313" key="3">
    <source>
        <dbReference type="Proteomes" id="UP000286976"/>
    </source>
</evidence>
<dbReference type="Proteomes" id="UP000286976">
    <property type="component" value="Unassembled WGS sequence"/>
</dbReference>
<keyword evidence="3" id="KW-1185">Reference proteome</keyword>
<feature type="region of interest" description="Disordered" evidence="1">
    <location>
        <begin position="30"/>
        <end position="67"/>
    </location>
</feature>
<dbReference type="EMBL" id="PIPQ01000001">
    <property type="protein sequence ID" value="RUO43790.1"/>
    <property type="molecule type" value="Genomic_DNA"/>
</dbReference>
<dbReference type="AlphaFoldDB" id="A0A432X8Z1"/>
<name>A0A432X8Z1_9GAMM</name>
<dbReference type="OrthoDB" id="6238242at2"/>
<protein>
    <submittedName>
        <fullName evidence="2">Uncharacterized protein</fullName>
    </submittedName>
</protein>
<organism evidence="2 3">
    <name type="scientific">Aliidiomarina taiwanensis</name>
    <dbReference type="NCBI Taxonomy" id="946228"/>
    <lineage>
        <taxon>Bacteria</taxon>
        <taxon>Pseudomonadati</taxon>
        <taxon>Pseudomonadota</taxon>
        <taxon>Gammaproteobacteria</taxon>
        <taxon>Alteromonadales</taxon>
        <taxon>Idiomarinaceae</taxon>
        <taxon>Aliidiomarina</taxon>
    </lineage>
</organism>
<evidence type="ECO:0000256" key="1">
    <source>
        <dbReference type="SAM" id="MobiDB-lite"/>
    </source>
</evidence>
<evidence type="ECO:0000313" key="2">
    <source>
        <dbReference type="EMBL" id="RUO43790.1"/>
    </source>
</evidence>
<reference evidence="2 3" key="1">
    <citation type="journal article" date="2011" name="Front. Microbiol.">
        <title>Genomic signatures of strain selection and enhancement in Bacillus atrophaeus var. globigii, a historical biowarfare simulant.</title>
        <authorList>
            <person name="Gibbons H.S."/>
            <person name="Broomall S.M."/>
            <person name="McNew L.A."/>
            <person name="Daligault H."/>
            <person name="Chapman C."/>
            <person name="Bruce D."/>
            <person name="Karavis M."/>
            <person name="Krepps M."/>
            <person name="McGregor P.A."/>
            <person name="Hong C."/>
            <person name="Park K.H."/>
            <person name="Akmal A."/>
            <person name="Feldman A."/>
            <person name="Lin J.S."/>
            <person name="Chang W.E."/>
            <person name="Higgs B.W."/>
            <person name="Demirev P."/>
            <person name="Lindquist J."/>
            <person name="Liem A."/>
            <person name="Fochler E."/>
            <person name="Read T.D."/>
            <person name="Tapia R."/>
            <person name="Johnson S."/>
            <person name="Bishop-Lilly K.A."/>
            <person name="Detter C."/>
            <person name="Han C."/>
            <person name="Sozhamannan S."/>
            <person name="Rosenzweig C.N."/>
            <person name="Skowronski E.W."/>
        </authorList>
    </citation>
    <scope>NUCLEOTIDE SEQUENCE [LARGE SCALE GENOMIC DNA]</scope>
    <source>
        <strain evidence="2 3">AIT1</strain>
    </source>
</reference>
<accession>A0A432X8Z1</accession>
<comment type="caution">
    <text evidence="2">The sequence shown here is derived from an EMBL/GenBank/DDBJ whole genome shotgun (WGS) entry which is preliminary data.</text>
</comment>
<sequence>MNMWTEMQAAALDKLGIPLYQRNQAAASPAEQAELKASPVSEAVTRTEPTQSSALGTHHKPASAEANDQVEMQAQPILYQLGPWLLAFPHVLPVNYYPWLKDLSHFVESRPTQVSQAGTRPIIDCTFVAKETLSQTEKRALWQQLKPYLAQSNS</sequence>
<gene>
    <name evidence="2" type="ORF">CWE15_00900</name>
</gene>
<dbReference type="RefSeq" id="WP_126756179.1">
    <property type="nucleotide sequence ID" value="NZ_PIPQ01000001.1"/>
</dbReference>